<protein>
    <submittedName>
        <fullName evidence="1">Uncharacterized protein</fullName>
    </submittedName>
</protein>
<sequence>MQVGCVAAEPVMTTNRQARDGIVAIAPSTERLFSAGAVS</sequence>
<name>A0A543K8X1_9RHOB</name>
<keyword evidence="2" id="KW-1185">Reference proteome</keyword>
<evidence type="ECO:0000313" key="1">
    <source>
        <dbReference type="EMBL" id="TQM91529.1"/>
    </source>
</evidence>
<dbReference type="EMBL" id="VFPT01000001">
    <property type="protein sequence ID" value="TQM91529.1"/>
    <property type="molecule type" value="Genomic_DNA"/>
</dbReference>
<comment type="caution">
    <text evidence="1">The sequence shown here is derived from an EMBL/GenBank/DDBJ whole genome shotgun (WGS) entry which is preliminary data.</text>
</comment>
<dbReference type="Proteomes" id="UP000320582">
    <property type="component" value="Unassembled WGS sequence"/>
</dbReference>
<gene>
    <name evidence="1" type="ORF">BD293_0085</name>
</gene>
<accession>A0A543K8X1</accession>
<organism evidence="1 2">
    <name type="scientific">Roseinatronobacter monicus</name>
    <dbReference type="NCBI Taxonomy" id="393481"/>
    <lineage>
        <taxon>Bacteria</taxon>
        <taxon>Pseudomonadati</taxon>
        <taxon>Pseudomonadota</taxon>
        <taxon>Alphaproteobacteria</taxon>
        <taxon>Rhodobacterales</taxon>
        <taxon>Paracoccaceae</taxon>
        <taxon>Roseinatronobacter</taxon>
    </lineage>
</organism>
<proteinExistence type="predicted"/>
<evidence type="ECO:0000313" key="2">
    <source>
        <dbReference type="Proteomes" id="UP000320582"/>
    </source>
</evidence>
<dbReference type="AlphaFoldDB" id="A0A543K8X1"/>
<reference evidence="1 2" key="1">
    <citation type="submission" date="2019-06" db="EMBL/GenBank/DDBJ databases">
        <title>Genomic Encyclopedia of Archaeal and Bacterial Type Strains, Phase II (KMG-II): from individual species to whole genera.</title>
        <authorList>
            <person name="Goeker M."/>
        </authorList>
    </citation>
    <scope>NUCLEOTIDE SEQUENCE [LARGE SCALE GENOMIC DNA]</scope>
    <source>
        <strain evidence="1 2">DSM 18423</strain>
    </source>
</reference>